<dbReference type="AlphaFoldDB" id="A0A2M9W5S6"/>
<comment type="caution">
    <text evidence="1">The sequence shown here is derived from an EMBL/GenBank/DDBJ whole genome shotgun (WGS) entry which is preliminary data.</text>
</comment>
<keyword evidence="2" id="KW-1185">Reference proteome</keyword>
<name>A0A2M9W5S6_9GAMM</name>
<sequence>MTETDRFRTPILNTVRKSVNSLSYIRYNSYILFVHKISLCHVFLLTVVSRPWSRQPKISEEKLRRPVSRLNLSD</sequence>
<gene>
    <name evidence="1" type="ORF">PRCB_24520</name>
</gene>
<reference evidence="1 2" key="1">
    <citation type="submission" date="2017-11" db="EMBL/GenBank/DDBJ databases">
        <title>The genome sequence of Pantoea rodasii DSM 26611.</title>
        <authorList>
            <person name="Gao J."/>
            <person name="Mao X."/>
            <person name="Sun J."/>
        </authorList>
    </citation>
    <scope>NUCLEOTIDE SEQUENCE [LARGE SCALE GENOMIC DNA]</scope>
    <source>
        <strain evidence="1 2">DSM 26611</strain>
    </source>
</reference>
<dbReference type="EMBL" id="PIQI01000030">
    <property type="protein sequence ID" value="PJZ02907.1"/>
    <property type="molecule type" value="Genomic_DNA"/>
</dbReference>
<dbReference type="Proteomes" id="UP000232062">
    <property type="component" value="Unassembled WGS sequence"/>
</dbReference>
<evidence type="ECO:0000313" key="1">
    <source>
        <dbReference type="EMBL" id="PJZ02907.1"/>
    </source>
</evidence>
<accession>A0A2M9W5S6</accession>
<evidence type="ECO:0000313" key="2">
    <source>
        <dbReference type="Proteomes" id="UP000232062"/>
    </source>
</evidence>
<proteinExistence type="predicted"/>
<organism evidence="1 2">
    <name type="scientific">Pantoea rodasii</name>
    <dbReference type="NCBI Taxonomy" id="1076549"/>
    <lineage>
        <taxon>Bacteria</taxon>
        <taxon>Pseudomonadati</taxon>
        <taxon>Pseudomonadota</taxon>
        <taxon>Gammaproteobacteria</taxon>
        <taxon>Enterobacterales</taxon>
        <taxon>Erwiniaceae</taxon>
        <taxon>Pantoea</taxon>
    </lineage>
</organism>
<protein>
    <submittedName>
        <fullName evidence="1">Uncharacterized protein</fullName>
    </submittedName>
</protein>